<organism evidence="2 3">
    <name type="scientific">Paenibacillus woosongensis</name>
    <dbReference type="NCBI Taxonomy" id="307580"/>
    <lineage>
        <taxon>Bacteria</taxon>
        <taxon>Bacillati</taxon>
        <taxon>Bacillota</taxon>
        <taxon>Bacilli</taxon>
        <taxon>Bacillales</taxon>
        <taxon>Paenibacillaceae</taxon>
        <taxon>Paenibacillus</taxon>
    </lineage>
</organism>
<sequence length="251" mass="29251">MIKLNKKVGQDVRIARSLRKGMIVELRPSQDHIGTDVYYDSAYIGYIHRHYEAPFAKIVATEKLVTTYGFEFELIHKTADQLKEDEEKLKQLSQKWQEEREQKKRNIAARKDEMLIHSRSFYTILQRCLFAIDNGAGPSLVSGFFGKSETTAQYYQRFLQGLLDSEISNSARDENLLQLSELNKRGELYPRILQHREKLMEQQRNRKPIPIYCWKCKSGTVERNKTCFFCTWGKCTSCGACKPTCIKEGIF</sequence>
<accession>A0A7X2Z4K0</accession>
<protein>
    <submittedName>
        <fullName evidence="2">Uncharacterized protein</fullName>
    </submittedName>
</protein>
<comment type="caution">
    <text evidence="2">The sequence shown here is derived from an EMBL/GenBank/DDBJ whole genome shotgun (WGS) entry which is preliminary data.</text>
</comment>
<evidence type="ECO:0000313" key="3">
    <source>
        <dbReference type="Proteomes" id="UP000447876"/>
    </source>
</evidence>
<dbReference type="AlphaFoldDB" id="A0A7X2Z4K0"/>
<feature type="coiled-coil region" evidence="1">
    <location>
        <begin position="75"/>
        <end position="113"/>
    </location>
</feature>
<name>A0A7X2Z4K0_9BACL</name>
<dbReference type="EMBL" id="WNZW01000012">
    <property type="protein sequence ID" value="MUG47375.1"/>
    <property type="molecule type" value="Genomic_DNA"/>
</dbReference>
<evidence type="ECO:0000313" key="2">
    <source>
        <dbReference type="EMBL" id="MUG47375.1"/>
    </source>
</evidence>
<proteinExistence type="predicted"/>
<gene>
    <name evidence="2" type="ORF">GNP95_20705</name>
</gene>
<reference evidence="2 3" key="1">
    <citation type="submission" date="2019-11" db="EMBL/GenBank/DDBJ databases">
        <title>Draft genome sequences of five Paenibacillus species of dairy origin.</title>
        <authorList>
            <person name="Olajide A.M."/>
            <person name="Chen S."/>
            <person name="Lapointe G."/>
        </authorList>
    </citation>
    <scope>NUCLEOTIDE SEQUENCE [LARGE SCALE GENOMIC DNA]</scope>
    <source>
        <strain evidence="2 3">12CR55</strain>
    </source>
</reference>
<dbReference type="Proteomes" id="UP000447876">
    <property type="component" value="Unassembled WGS sequence"/>
</dbReference>
<dbReference type="RefSeq" id="WP_155612753.1">
    <property type="nucleotide sequence ID" value="NZ_WNZW01000012.1"/>
</dbReference>
<keyword evidence="1" id="KW-0175">Coiled coil</keyword>
<evidence type="ECO:0000256" key="1">
    <source>
        <dbReference type="SAM" id="Coils"/>
    </source>
</evidence>